<dbReference type="AlphaFoldDB" id="A0A0G2HJZ8"/>
<keyword evidence="2" id="KW-1185">Reference proteome</keyword>
<sequence>MRVYHYGLAIAREHFPEWDMTPGDQLEETFFLCAMLHDIATTDEARSATVMSFELHGGCIALDILQHDPDGKSSAPKPQAESVAESIVRHQDIEERGRVSLLTQLIQLATIFDNAGHFAEYVHKDTIEDVNGKFPREKWLNCFADTIKKEMGEKPWSTTTRLGVEEFPAMVLGNELMRPYE</sequence>
<dbReference type="PANTHER" id="PTHR35569">
    <property type="entry name" value="CYANAMIDE HYDRATASE DDI2-RELATED"/>
    <property type="match status" value="1"/>
</dbReference>
<comment type="caution">
    <text evidence="1">The sequence shown here is derived from an EMBL/GenBank/DDBJ whole genome shotgun (WGS) entry which is preliminary data.</text>
</comment>
<dbReference type="NCBIfam" id="TIGR03401">
    <property type="entry name" value="cyanamide_fam"/>
    <property type="match status" value="1"/>
</dbReference>
<dbReference type="SUPFAM" id="SSF109604">
    <property type="entry name" value="HD-domain/PDEase-like"/>
    <property type="match status" value="1"/>
</dbReference>
<protein>
    <submittedName>
        <fullName evidence="1">Putative urea hydro-lyase cyanamide</fullName>
    </submittedName>
</protein>
<evidence type="ECO:0000313" key="1">
    <source>
        <dbReference type="EMBL" id="KKY28670.1"/>
    </source>
</evidence>
<dbReference type="InterPro" id="IPR017771">
    <property type="entry name" value="Cyanamide_hydratase_HD"/>
</dbReference>
<organism evidence="1 2">
    <name type="scientific">Phaeomoniella chlamydospora</name>
    <name type="common">Phaeoacremonium chlamydosporum</name>
    <dbReference type="NCBI Taxonomy" id="158046"/>
    <lineage>
        <taxon>Eukaryota</taxon>
        <taxon>Fungi</taxon>
        <taxon>Dikarya</taxon>
        <taxon>Ascomycota</taxon>
        <taxon>Pezizomycotina</taxon>
        <taxon>Eurotiomycetes</taxon>
        <taxon>Chaetothyriomycetidae</taxon>
        <taxon>Phaeomoniellales</taxon>
        <taxon>Phaeomoniellaceae</taxon>
        <taxon>Phaeomoniella</taxon>
    </lineage>
</organism>
<keyword evidence="1" id="KW-0456">Lyase</keyword>
<reference evidence="1 2" key="2">
    <citation type="submission" date="2015-05" db="EMBL/GenBank/DDBJ databases">
        <authorList>
            <person name="Morales-Cruz A."/>
            <person name="Amrine K.C."/>
            <person name="Cantu D."/>
        </authorList>
    </citation>
    <scope>NUCLEOTIDE SEQUENCE [LARGE SCALE GENOMIC DNA]</scope>
    <source>
        <strain evidence="1">UCRPC4</strain>
    </source>
</reference>
<dbReference type="GO" id="GO:0016829">
    <property type="term" value="F:lyase activity"/>
    <property type="evidence" value="ECO:0007669"/>
    <property type="project" value="UniProtKB-KW"/>
</dbReference>
<evidence type="ECO:0000313" key="2">
    <source>
        <dbReference type="Proteomes" id="UP000053317"/>
    </source>
</evidence>
<reference evidence="1 2" key="1">
    <citation type="submission" date="2015-05" db="EMBL/GenBank/DDBJ databases">
        <title>Distinctive expansion of gene families associated with plant cell wall degradation and secondary metabolism in the genomes of grapevine trunk pathogens.</title>
        <authorList>
            <person name="Lawrence D.P."/>
            <person name="Travadon R."/>
            <person name="Rolshausen P.E."/>
            <person name="Baumgartner K."/>
        </authorList>
    </citation>
    <scope>NUCLEOTIDE SEQUENCE [LARGE SCALE GENOMIC DNA]</scope>
    <source>
        <strain evidence="1">UCRPC4</strain>
    </source>
</reference>
<dbReference type="EMBL" id="LCWF01000010">
    <property type="protein sequence ID" value="KKY28670.1"/>
    <property type="molecule type" value="Genomic_DNA"/>
</dbReference>
<accession>A0A0G2HJZ8</accession>
<proteinExistence type="predicted"/>
<dbReference type="OrthoDB" id="409121at2759"/>
<name>A0A0G2HJZ8_PHACM</name>
<dbReference type="PANTHER" id="PTHR35569:SF1">
    <property type="entry name" value="CYANAMIDE HYDRATASE DDI2-RELATED"/>
    <property type="match status" value="1"/>
</dbReference>
<dbReference type="Proteomes" id="UP000053317">
    <property type="component" value="Unassembled WGS sequence"/>
</dbReference>
<gene>
    <name evidence="1" type="ORF">UCRPC4_g00478</name>
</gene>